<proteinExistence type="predicted"/>
<dbReference type="RefSeq" id="WP_086888493.1">
    <property type="nucleotide sequence ID" value="NZ_CP019893.1"/>
</dbReference>
<evidence type="ECO:0000259" key="1">
    <source>
        <dbReference type="Pfam" id="PF01643"/>
    </source>
</evidence>
<evidence type="ECO:0000313" key="3">
    <source>
        <dbReference type="Proteomes" id="UP000250088"/>
    </source>
</evidence>
<dbReference type="InterPro" id="IPR029069">
    <property type="entry name" value="HotDog_dom_sf"/>
</dbReference>
<dbReference type="SUPFAM" id="SSF54637">
    <property type="entry name" value="Thioesterase/thiol ester dehydrase-isomerase"/>
    <property type="match status" value="2"/>
</dbReference>
<dbReference type="Pfam" id="PF01643">
    <property type="entry name" value="Acyl-ACP_TE"/>
    <property type="match status" value="1"/>
</dbReference>
<name>A0A2Z2I174_9EURY</name>
<dbReference type="Proteomes" id="UP000250088">
    <property type="component" value="Chromosome"/>
</dbReference>
<gene>
    <name evidence="2" type="ORF">B1756_10515</name>
</gene>
<organism evidence="2 3">
    <name type="scientific">Natrarchaeobaculum aegyptiacum</name>
    <dbReference type="NCBI Taxonomy" id="745377"/>
    <lineage>
        <taxon>Archaea</taxon>
        <taxon>Methanobacteriati</taxon>
        <taxon>Methanobacteriota</taxon>
        <taxon>Stenosarchaea group</taxon>
        <taxon>Halobacteria</taxon>
        <taxon>Halobacteriales</taxon>
        <taxon>Natrialbaceae</taxon>
        <taxon>Natrarchaeobaculum</taxon>
    </lineage>
</organism>
<dbReference type="KEGG" id="naj:B1756_10515"/>
<dbReference type="InterPro" id="IPR002864">
    <property type="entry name" value="Acyl-ACP_thioesterase_NHD"/>
</dbReference>
<reference evidence="3" key="1">
    <citation type="submission" date="2017-02" db="EMBL/GenBank/DDBJ databases">
        <title>Natronthermophilus aegyptiacus gen. nov.,sp. nov., an aerobic, extremely halophilic alkalithermophilic archaeon isolated from the athalassohaline Wadi An Natrun, Egypt.</title>
        <authorList>
            <person name="Zhao B."/>
        </authorList>
    </citation>
    <scope>NUCLEOTIDE SEQUENCE [LARGE SCALE GENOMIC DNA]</scope>
    <source>
        <strain evidence="3">JW/NM-HA 15</strain>
    </source>
</reference>
<dbReference type="GO" id="GO:0006633">
    <property type="term" value="P:fatty acid biosynthetic process"/>
    <property type="evidence" value="ECO:0007669"/>
    <property type="project" value="InterPro"/>
</dbReference>
<accession>A0A2Z2I174</accession>
<keyword evidence="3" id="KW-1185">Reference proteome</keyword>
<dbReference type="GeneID" id="32894516"/>
<protein>
    <submittedName>
        <fullName evidence="2">Thioesterase</fullName>
    </submittedName>
</protein>
<dbReference type="OrthoDB" id="259946at2157"/>
<dbReference type="Gene3D" id="3.10.129.10">
    <property type="entry name" value="Hotdog Thioesterase"/>
    <property type="match status" value="2"/>
</dbReference>
<dbReference type="CDD" id="cd00586">
    <property type="entry name" value="4HBT"/>
    <property type="match status" value="1"/>
</dbReference>
<dbReference type="GO" id="GO:0016790">
    <property type="term" value="F:thiolester hydrolase activity"/>
    <property type="evidence" value="ECO:0007669"/>
    <property type="project" value="InterPro"/>
</dbReference>
<evidence type="ECO:0000313" key="2">
    <source>
        <dbReference type="EMBL" id="ARS90118.1"/>
    </source>
</evidence>
<sequence>METIGDQRVRFGELSGRLVHGGTLFDWQLVSTQEFAEAYGYSFEEILADDGIPYAPVVVQTSVDRYPRTGDAITVETVPISAGDTSVELCYEVTDESGDSLMTTRIVHVTIDDEGTALELPDAVREAFIDDCVDRDPVVGPEDEPAGEESDVSFASSFDVRSPYIEGAELAYFENYPNFATIAIEHHLEANDTSLPELRGEKHPYRIRDWQWQFKSPVLFGTTLEVECDVETVSEDTIRVAQEFSTDGRTNIEAVSEYGCFDADGKPAPYDDEMLEPFL</sequence>
<dbReference type="EMBL" id="CP019893">
    <property type="protein sequence ID" value="ARS90118.1"/>
    <property type="molecule type" value="Genomic_DNA"/>
</dbReference>
<feature type="domain" description="Acyl-ACP thioesterase N-terminal hotdog" evidence="1">
    <location>
        <begin position="37"/>
        <end position="114"/>
    </location>
</feature>
<dbReference type="AlphaFoldDB" id="A0A2Z2I174"/>